<sequence>MISMEFVEYEPEYVPEAVMNYYSCGLQVGRSKNIKDLILKAKKHLSAIGWSFFYVCKKPGRRELRYRSPAGKTYFSLRSACQDLINHQEYQHQDDHDLDLGSSKKESFTEKKTKIEKNDEFLSNNRLGKRVRIQDDLDLEPGCSKTEICSEKKAKLEKNDEFLSNNQPRKRIRIQDDHDLESDSSRTEIFTEKKTKLEKKDEFLSNIRPRKRIRIQDVETSYFQQKREESGVNSNDDLSIVDDDKNEGFLSTDRPGKTIRRLMEYSGKKRPEKRIRKVVDLSTRRRCVLSLLIERKIVLRGSKVAYRSRKDGRVMAKGRVYEEGIQCSCCGDFFLLSKFEAHAGSTYRRPAANIFLDDGRSLLDCQTRLTHENEPKLTKSCDRENGQDDFCSFCNDGGDLVLCDSCTSSFHASCIGLNGVPDSDYWFCPSCCCQICLQDQISLFTNEDSRECHDQGGDLEPHRKFSPPTTREENDSEFCL</sequence>
<gene>
    <name evidence="1" type="ORF">L6452_42405</name>
</gene>
<protein>
    <submittedName>
        <fullName evidence="1">Uncharacterized protein</fullName>
    </submittedName>
</protein>
<organism evidence="1 2">
    <name type="scientific">Arctium lappa</name>
    <name type="common">Greater burdock</name>
    <name type="synonym">Lappa major</name>
    <dbReference type="NCBI Taxonomy" id="4217"/>
    <lineage>
        <taxon>Eukaryota</taxon>
        <taxon>Viridiplantae</taxon>
        <taxon>Streptophyta</taxon>
        <taxon>Embryophyta</taxon>
        <taxon>Tracheophyta</taxon>
        <taxon>Spermatophyta</taxon>
        <taxon>Magnoliopsida</taxon>
        <taxon>eudicotyledons</taxon>
        <taxon>Gunneridae</taxon>
        <taxon>Pentapetalae</taxon>
        <taxon>asterids</taxon>
        <taxon>campanulids</taxon>
        <taxon>Asterales</taxon>
        <taxon>Asteraceae</taxon>
        <taxon>Carduoideae</taxon>
        <taxon>Cardueae</taxon>
        <taxon>Arctiinae</taxon>
        <taxon>Arctium</taxon>
    </lineage>
</organism>
<reference evidence="2" key="1">
    <citation type="journal article" date="2022" name="Mol. Ecol. Resour.">
        <title>The genomes of chicory, endive, great burdock and yacon provide insights into Asteraceae palaeo-polyploidization history and plant inulin production.</title>
        <authorList>
            <person name="Fan W."/>
            <person name="Wang S."/>
            <person name="Wang H."/>
            <person name="Wang A."/>
            <person name="Jiang F."/>
            <person name="Liu H."/>
            <person name="Zhao H."/>
            <person name="Xu D."/>
            <person name="Zhang Y."/>
        </authorList>
    </citation>
    <scope>NUCLEOTIDE SEQUENCE [LARGE SCALE GENOMIC DNA]</scope>
    <source>
        <strain evidence="2">cv. Niubang</strain>
    </source>
</reference>
<proteinExistence type="predicted"/>
<accession>A0ACB8XJX3</accession>
<dbReference type="Proteomes" id="UP001055879">
    <property type="component" value="Linkage Group LG17"/>
</dbReference>
<evidence type="ECO:0000313" key="1">
    <source>
        <dbReference type="EMBL" id="KAI3667350.1"/>
    </source>
</evidence>
<reference evidence="1 2" key="2">
    <citation type="journal article" date="2022" name="Mol. Ecol. Resour.">
        <title>The genomes of chicory, endive, great burdock and yacon provide insights into Asteraceae paleo-polyploidization history and plant inulin production.</title>
        <authorList>
            <person name="Fan W."/>
            <person name="Wang S."/>
            <person name="Wang H."/>
            <person name="Wang A."/>
            <person name="Jiang F."/>
            <person name="Liu H."/>
            <person name="Zhao H."/>
            <person name="Xu D."/>
            <person name="Zhang Y."/>
        </authorList>
    </citation>
    <scope>NUCLEOTIDE SEQUENCE [LARGE SCALE GENOMIC DNA]</scope>
    <source>
        <strain evidence="2">cv. Niubang</strain>
    </source>
</reference>
<evidence type="ECO:0000313" key="2">
    <source>
        <dbReference type="Proteomes" id="UP001055879"/>
    </source>
</evidence>
<comment type="caution">
    <text evidence="1">The sequence shown here is derived from an EMBL/GenBank/DDBJ whole genome shotgun (WGS) entry which is preliminary data.</text>
</comment>
<name>A0ACB8XJX3_ARCLA</name>
<keyword evidence="2" id="KW-1185">Reference proteome</keyword>
<dbReference type="EMBL" id="CM042063">
    <property type="protein sequence ID" value="KAI3667350.1"/>
    <property type="molecule type" value="Genomic_DNA"/>
</dbReference>